<comment type="caution">
    <text evidence="2">The sequence shown here is derived from an EMBL/GenBank/DDBJ whole genome shotgun (WGS) entry which is preliminary data.</text>
</comment>
<feature type="region of interest" description="Disordered" evidence="1">
    <location>
        <begin position="58"/>
        <end position="97"/>
    </location>
</feature>
<evidence type="ECO:0000313" key="2">
    <source>
        <dbReference type="EMBL" id="MED6237213.1"/>
    </source>
</evidence>
<evidence type="ECO:0000256" key="1">
    <source>
        <dbReference type="SAM" id="MobiDB-lite"/>
    </source>
</evidence>
<keyword evidence="3" id="KW-1185">Reference proteome</keyword>
<protein>
    <submittedName>
        <fullName evidence="2">Uncharacterized protein</fullName>
    </submittedName>
</protein>
<gene>
    <name evidence="2" type="ORF">ATANTOWER_020858</name>
</gene>
<organism evidence="2 3">
    <name type="scientific">Ataeniobius toweri</name>
    <dbReference type="NCBI Taxonomy" id="208326"/>
    <lineage>
        <taxon>Eukaryota</taxon>
        <taxon>Metazoa</taxon>
        <taxon>Chordata</taxon>
        <taxon>Craniata</taxon>
        <taxon>Vertebrata</taxon>
        <taxon>Euteleostomi</taxon>
        <taxon>Actinopterygii</taxon>
        <taxon>Neopterygii</taxon>
        <taxon>Teleostei</taxon>
        <taxon>Neoteleostei</taxon>
        <taxon>Acanthomorphata</taxon>
        <taxon>Ovalentaria</taxon>
        <taxon>Atherinomorphae</taxon>
        <taxon>Cyprinodontiformes</taxon>
        <taxon>Goodeidae</taxon>
        <taxon>Ataeniobius</taxon>
    </lineage>
</organism>
<proteinExistence type="predicted"/>
<name>A0ABU7AGR8_9TELE</name>
<dbReference type="EMBL" id="JAHUTI010014280">
    <property type="protein sequence ID" value="MED6237213.1"/>
    <property type="molecule type" value="Genomic_DNA"/>
</dbReference>
<evidence type="ECO:0000313" key="3">
    <source>
        <dbReference type="Proteomes" id="UP001345963"/>
    </source>
</evidence>
<dbReference type="Proteomes" id="UP001345963">
    <property type="component" value="Unassembled WGS sequence"/>
</dbReference>
<feature type="compositionally biased region" description="Basic and acidic residues" evidence="1">
    <location>
        <begin position="58"/>
        <end position="74"/>
    </location>
</feature>
<reference evidence="2 3" key="1">
    <citation type="submission" date="2021-07" db="EMBL/GenBank/DDBJ databases">
        <authorList>
            <person name="Palmer J.M."/>
        </authorList>
    </citation>
    <scope>NUCLEOTIDE SEQUENCE [LARGE SCALE GENOMIC DNA]</scope>
    <source>
        <strain evidence="2 3">AT_MEX2019</strain>
        <tissue evidence="2">Muscle</tissue>
    </source>
</reference>
<sequence>MVWGGISLEGRMALHVLTRGSLTAIRIAYCLPPSPTSQWSVNYASYLSLDVASKRHEELHEEKRRKERQWEDAHASLAAPPGRAQGIPRPAERHSPSSVSWAVPWASSRWDVPGGIRYRCPSHLNWLLSMWRSSGSTPSPYF</sequence>
<accession>A0ABU7AGR8</accession>